<dbReference type="PIRSF" id="PIRSF006305">
    <property type="entry name" value="Maf"/>
    <property type="match status" value="1"/>
</dbReference>
<comment type="caution">
    <text evidence="2">Lacks conserved residue(s) required for the propagation of feature annotation.</text>
</comment>
<dbReference type="NCBIfam" id="TIGR00172">
    <property type="entry name" value="maf"/>
    <property type="match status" value="1"/>
</dbReference>
<dbReference type="EMBL" id="CP079194">
    <property type="protein sequence ID" value="QXT40000.1"/>
    <property type="molecule type" value="Genomic_DNA"/>
</dbReference>
<evidence type="ECO:0000256" key="1">
    <source>
        <dbReference type="ARBA" id="ARBA00022801"/>
    </source>
</evidence>
<organism evidence="3 4">
    <name type="scientific">Gymnodinialimonas ceratoperidinii</name>
    <dbReference type="NCBI Taxonomy" id="2856823"/>
    <lineage>
        <taxon>Bacteria</taxon>
        <taxon>Pseudomonadati</taxon>
        <taxon>Pseudomonadota</taxon>
        <taxon>Alphaproteobacteria</taxon>
        <taxon>Rhodobacterales</taxon>
        <taxon>Paracoccaceae</taxon>
        <taxon>Gymnodinialimonas</taxon>
    </lineage>
</organism>
<protein>
    <recommendedName>
        <fullName evidence="2">Nucleoside triphosphate pyrophosphatase</fullName>
        <ecNumber evidence="2">3.6.1.9</ecNumber>
    </recommendedName>
    <alternativeName>
        <fullName evidence="2">Nucleotide pyrophosphatase</fullName>
        <shortName evidence="2">Nucleotide PPase</shortName>
    </alternativeName>
</protein>
<dbReference type="GO" id="GO:0005737">
    <property type="term" value="C:cytoplasm"/>
    <property type="evidence" value="ECO:0007669"/>
    <property type="project" value="UniProtKB-SubCell"/>
</dbReference>
<evidence type="ECO:0000256" key="2">
    <source>
        <dbReference type="HAMAP-Rule" id="MF_00528"/>
    </source>
</evidence>
<dbReference type="InterPro" id="IPR003697">
    <property type="entry name" value="Maf-like"/>
</dbReference>
<dbReference type="PANTHER" id="PTHR43213:SF5">
    <property type="entry name" value="BIFUNCTIONAL DTTP_UTP PYROPHOSPHATASE_METHYLTRANSFERASE PROTEIN-RELATED"/>
    <property type="match status" value="1"/>
</dbReference>
<evidence type="ECO:0000313" key="4">
    <source>
        <dbReference type="Proteomes" id="UP000825009"/>
    </source>
</evidence>
<keyword evidence="2" id="KW-0546">Nucleotide metabolism</keyword>
<dbReference type="GO" id="GO:0009117">
    <property type="term" value="P:nucleotide metabolic process"/>
    <property type="evidence" value="ECO:0007669"/>
    <property type="project" value="UniProtKB-KW"/>
</dbReference>
<dbReference type="Proteomes" id="UP000825009">
    <property type="component" value="Chromosome"/>
</dbReference>
<comment type="catalytic activity">
    <reaction evidence="2">
        <text>a 2'-deoxyribonucleoside 5'-triphosphate + H2O = a 2'-deoxyribonucleoside 5'-phosphate + diphosphate + H(+)</text>
        <dbReference type="Rhea" id="RHEA:44644"/>
        <dbReference type="ChEBI" id="CHEBI:15377"/>
        <dbReference type="ChEBI" id="CHEBI:15378"/>
        <dbReference type="ChEBI" id="CHEBI:33019"/>
        <dbReference type="ChEBI" id="CHEBI:61560"/>
        <dbReference type="ChEBI" id="CHEBI:65317"/>
        <dbReference type="EC" id="3.6.1.9"/>
    </reaction>
</comment>
<comment type="similarity">
    <text evidence="2">Belongs to the Maf family.</text>
</comment>
<dbReference type="CDD" id="cd00555">
    <property type="entry name" value="Maf"/>
    <property type="match status" value="1"/>
</dbReference>
<dbReference type="AlphaFoldDB" id="A0A8F6YD36"/>
<accession>A0A8F6YD36</accession>
<evidence type="ECO:0000313" key="3">
    <source>
        <dbReference type="EMBL" id="QXT40000.1"/>
    </source>
</evidence>
<keyword evidence="2" id="KW-0963">Cytoplasm</keyword>
<keyword evidence="1 2" id="KW-0378">Hydrolase</keyword>
<dbReference type="HAMAP" id="MF_00528">
    <property type="entry name" value="Maf"/>
    <property type="match status" value="1"/>
</dbReference>
<dbReference type="KEGG" id="gce:KYE46_01685"/>
<dbReference type="GO" id="GO:0047429">
    <property type="term" value="F:nucleoside triphosphate diphosphatase activity"/>
    <property type="evidence" value="ECO:0007669"/>
    <property type="project" value="UniProtKB-EC"/>
</dbReference>
<dbReference type="EC" id="3.6.1.9" evidence="2"/>
<gene>
    <name evidence="3" type="ORF">KYE46_01685</name>
</gene>
<dbReference type="PANTHER" id="PTHR43213">
    <property type="entry name" value="BIFUNCTIONAL DTTP/UTP PYROPHOSPHATASE/METHYLTRANSFERASE PROTEIN-RELATED"/>
    <property type="match status" value="1"/>
</dbReference>
<keyword evidence="4" id="KW-1185">Reference proteome</keyword>
<comment type="function">
    <text evidence="2">Nucleoside triphosphate pyrophosphatase. May have a dual role in cell division arrest and in preventing the incorporation of modified nucleotides into cellular nucleic acids.</text>
</comment>
<comment type="cofactor">
    <cofactor evidence="2">
        <name>a divalent metal cation</name>
        <dbReference type="ChEBI" id="CHEBI:60240"/>
    </cofactor>
</comment>
<reference evidence="3 4" key="1">
    <citation type="submission" date="2021-07" db="EMBL/GenBank/DDBJ databases">
        <title>A novel Jannaschia species isolated from marine dinoflagellate Ceratoperidinium margalefii.</title>
        <authorList>
            <person name="Jiang Y."/>
            <person name="Li Z."/>
        </authorList>
    </citation>
    <scope>NUCLEOTIDE SEQUENCE [LARGE SCALE GENOMIC DNA]</scope>
    <source>
        <strain evidence="3 4">J12C1-MA-4</strain>
    </source>
</reference>
<proteinExistence type="inferred from homology"/>
<dbReference type="Pfam" id="PF02545">
    <property type="entry name" value="Maf"/>
    <property type="match status" value="1"/>
</dbReference>
<feature type="active site" description="Proton acceptor" evidence="2">
    <location>
        <position position="75"/>
    </location>
</feature>
<comment type="subcellular location">
    <subcellularLocation>
        <location evidence="2">Cytoplasm</location>
    </subcellularLocation>
</comment>
<comment type="catalytic activity">
    <reaction evidence="2">
        <text>a ribonucleoside 5'-triphosphate + H2O = a ribonucleoside 5'-phosphate + diphosphate + H(+)</text>
        <dbReference type="Rhea" id="RHEA:23996"/>
        <dbReference type="ChEBI" id="CHEBI:15377"/>
        <dbReference type="ChEBI" id="CHEBI:15378"/>
        <dbReference type="ChEBI" id="CHEBI:33019"/>
        <dbReference type="ChEBI" id="CHEBI:58043"/>
        <dbReference type="ChEBI" id="CHEBI:61557"/>
        <dbReference type="EC" id="3.6.1.9"/>
    </reaction>
</comment>
<name>A0A8F6YD36_9RHOB</name>
<dbReference type="RefSeq" id="WP_219003027.1">
    <property type="nucleotide sequence ID" value="NZ_CP079194.1"/>
</dbReference>
<sequence>MSRLILASSSGSRQSMLQNAGVSFESAPVRIDEDAIRRSLEAEEASPRDIADALAEFKARKGAEKSPGHLVLGSDQILALKGKIFAKPESRDEAVAHLRSLSGQTHHLYSAAVIYEDAKPVWRAVGSARMSMHDLSDKEIDTYFEQAWPDVEGCVGAYQAEALGGQLFSRIDGDWFSVLGLPLLQLLSYLRTRGMLSS</sequence>